<dbReference type="PANTHER" id="PTHR30465">
    <property type="entry name" value="INNER MEMBRANE ABC TRANSPORTER"/>
    <property type="match status" value="1"/>
</dbReference>
<dbReference type="GO" id="GO:0005886">
    <property type="term" value="C:plasma membrane"/>
    <property type="evidence" value="ECO:0007669"/>
    <property type="project" value="UniProtKB-SubCell"/>
</dbReference>
<dbReference type="SUPFAM" id="SSF161098">
    <property type="entry name" value="MetI-like"/>
    <property type="match status" value="1"/>
</dbReference>
<feature type="domain" description="ABC transmembrane type-1" evidence="8">
    <location>
        <begin position="102"/>
        <end position="308"/>
    </location>
</feature>
<organism evidence="9 10">
    <name type="scientific">Streptosporangium carneum</name>
    <dbReference type="NCBI Taxonomy" id="47481"/>
    <lineage>
        <taxon>Bacteria</taxon>
        <taxon>Bacillati</taxon>
        <taxon>Actinomycetota</taxon>
        <taxon>Actinomycetes</taxon>
        <taxon>Streptosporangiales</taxon>
        <taxon>Streptosporangiaceae</taxon>
        <taxon>Streptosporangium</taxon>
    </lineage>
</organism>
<comment type="caution">
    <text evidence="9">The sequence shown here is derived from an EMBL/GenBank/DDBJ whole genome shotgun (WGS) entry which is preliminary data.</text>
</comment>
<protein>
    <submittedName>
        <fullName evidence="9">Diguanylate cyclase</fullName>
    </submittedName>
</protein>
<evidence type="ECO:0000259" key="8">
    <source>
        <dbReference type="PROSITE" id="PS50928"/>
    </source>
</evidence>
<dbReference type="Gene3D" id="1.10.3720.10">
    <property type="entry name" value="MetI-like"/>
    <property type="match status" value="1"/>
</dbReference>
<dbReference type="Pfam" id="PF19300">
    <property type="entry name" value="BPD_transp_1_N"/>
    <property type="match status" value="1"/>
</dbReference>
<keyword evidence="6 7" id="KW-0472">Membrane</keyword>
<feature type="transmembrane region" description="Helical" evidence="7">
    <location>
        <begin position="141"/>
        <end position="169"/>
    </location>
</feature>
<dbReference type="GO" id="GO:0055085">
    <property type="term" value="P:transmembrane transport"/>
    <property type="evidence" value="ECO:0007669"/>
    <property type="project" value="InterPro"/>
</dbReference>
<dbReference type="Proteomes" id="UP001143474">
    <property type="component" value="Unassembled WGS sequence"/>
</dbReference>
<evidence type="ECO:0000256" key="6">
    <source>
        <dbReference type="ARBA" id="ARBA00023136"/>
    </source>
</evidence>
<evidence type="ECO:0000256" key="7">
    <source>
        <dbReference type="RuleBase" id="RU363032"/>
    </source>
</evidence>
<dbReference type="InterPro" id="IPR035906">
    <property type="entry name" value="MetI-like_sf"/>
</dbReference>
<dbReference type="AlphaFoldDB" id="A0A9W6I7S4"/>
<gene>
    <name evidence="9" type="ORF">GCM10017600_59400</name>
</gene>
<dbReference type="Pfam" id="PF00528">
    <property type="entry name" value="BPD_transp_1"/>
    <property type="match status" value="1"/>
</dbReference>
<dbReference type="PROSITE" id="PS50928">
    <property type="entry name" value="ABC_TM1"/>
    <property type="match status" value="1"/>
</dbReference>
<feature type="transmembrane region" description="Helical" evidence="7">
    <location>
        <begin position="247"/>
        <end position="269"/>
    </location>
</feature>
<dbReference type="CDD" id="cd06261">
    <property type="entry name" value="TM_PBP2"/>
    <property type="match status" value="1"/>
</dbReference>
<evidence type="ECO:0000256" key="1">
    <source>
        <dbReference type="ARBA" id="ARBA00004651"/>
    </source>
</evidence>
<dbReference type="EMBL" id="BSEV01000017">
    <property type="protein sequence ID" value="GLK12530.1"/>
    <property type="molecule type" value="Genomic_DNA"/>
</dbReference>
<name>A0A9W6I7S4_9ACTN</name>
<comment type="similarity">
    <text evidence="7">Belongs to the binding-protein-dependent transport system permease family.</text>
</comment>
<evidence type="ECO:0000313" key="9">
    <source>
        <dbReference type="EMBL" id="GLK12530.1"/>
    </source>
</evidence>
<sequence>MERGFAQMTWYVARRLAISFLVLLGISAVVFFLLHLVSDSPGRVVLGQRASPEAVAAFNQEHGFDRPVVAQYVGYLDQLAHGDLGRSYKLNEDVGTLLWQNAGRSAMLSAAGLVLALLIAVPLGILQAVRRNRFVDRAATAASYVLYATPSFLLGLILIAVFSQALPIFPAEASQSHSPWVVFTDPRAMALPVITLAVTSVAIFSQYQRSSALDQLGQDYIRVARAKGLPERLILTRHLLRNACLPLITLVGTLVPTLLAGNLIVESLFNYPGLGLLFLNSLQREDYPVLLAYTLIGGVLTVAGNFVADLVVAVADRRIELSK</sequence>
<keyword evidence="10" id="KW-1185">Reference proteome</keyword>
<keyword evidence="5 7" id="KW-1133">Transmembrane helix</keyword>
<evidence type="ECO:0000256" key="4">
    <source>
        <dbReference type="ARBA" id="ARBA00022692"/>
    </source>
</evidence>
<dbReference type="InterPro" id="IPR045621">
    <property type="entry name" value="BPD_transp_1_N"/>
</dbReference>
<comment type="subcellular location">
    <subcellularLocation>
        <location evidence="1 7">Cell membrane</location>
        <topology evidence="1 7">Multi-pass membrane protein</topology>
    </subcellularLocation>
</comment>
<evidence type="ECO:0000256" key="3">
    <source>
        <dbReference type="ARBA" id="ARBA00022475"/>
    </source>
</evidence>
<evidence type="ECO:0000256" key="5">
    <source>
        <dbReference type="ARBA" id="ARBA00022989"/>
    </source>
</evidence>
<keyword evidence="2 7" id="KW-0813">Transport</keyword>
<accession>A0A9W6I7S4</accession>
<evidence type="ECO:0000256" key="2">
    <source>
        <dbReference type="ARBA" id="ARBA00022448"/>
    </source>
</evidence>
<dbReference type="InterPro" id="IPR000515">
    <property type="entry name" value="MetI-like"/>
</dbReference>
<reference evidence="9" key="2">
    <citation type="submission" date="2023-01" db="EMBL/GenBank/DDBJ databases">
        <authorList>
            <person name="Sun Q."/>
            <person name="Evtushenko L."/>
        </authorList>
    </citation>
    <scope>NUCLEOTIDE SEQUENCE</scope>
    <source>
        <strain evidence="9">VKM Ac-2007</strain>
    </source>
</reference>
<feature type="transmembrane region" description="Helical" evidence="7">
    <location>
        <begin position="12"/>
        <end position="37"/>
    </location>
</feature>
<keyword evidence="3" id="KW-1003">Cell membrane</keyword>
<evidence type="ECO:0000313" key="10">
    <source>
        <dbReference type="Proteomes" id="UP001143474"/>
    </source>
</evidence>
<feature type="transmembrane region" description="Helical" evidence="7">
    <location>
        <begin position="189"/>
        <end position="207"/>
    </location>
</feature>
<feature type="transmembrane region" description="Helical" evidence="7">
    <location>
        <begin position="289"/>
        <end position="315"/>
    </location>
</feature>
<feature type="transmembrane region" description="Helical" evidence="7">
    <location>
        <begin position="106"/>
        <end position="129"/>
    </location>
</feature>
<proteinExistence type="inferred from homology"/>
<dbReference type="PANTHER" id="PTHR30465:SF0">
    <property type="entry name" value="OLIGOPEPTIDE TRANSPORT SYSTEM PERMEASE PROTEIN APPB"/>
    <property type="match status" value="1"/>
</dbReference>
<keyword evidence="4 7" id="KW-0812">Transmembrane</keyword>
<reference evidence="9" key="1">
    <citation type="journal article" date="2014" name="Int. J. Syst. Evol. Microbiol.">
        <title>Complete genome sequence of Corynebacterium casei LMG S-19264T (=DSM 44701T), isolated from a smear-ripened cheese.</title>
        <authorList>
            <consortium name="US DOE Joint Genome Institute (JGI-PGF)"/>
            <person name="Walter F."/>
            <person name="Albersmeier A."/>
            <person name="Kalinowski J."/>
            <person name="Ruckert C."/>
        </authorList>
    </citation>
    <scope>NUCLEOTIDE SEQUENCE</scope>
    <source>
        <strain evidence="9">VKM Ac-2007</strain>
    </source>
</reference>